<dbReference type="Proteomes" id="UP000827986">
    <property type="component" value="Unassembled WGS sequence"/>
</dbReference>
<proteinExistence type="predicted"/>
<keyword evidence="3" id="KW-1185">Reference proteome</keyword>
<dbReference type="AlphaFoldDB" id="A0A9D4BAJ6"/>
<dbReference type="EMBL" id="JAHDVG010000463">
    <property type="protein sequence ID" value="KAH1187273.1"/>
    <property type="molecule type" value="Genomic_DNA"/>
</dbReference>
<name>A0A9D4BAJ6_9SAUR</name>
<evidence type="ECO:0000256" key="1">
    <source>
        <dbReference type="SAM" id="MobiDB-lite"/>
    </source>
</evidence>
<feature type="non-terminal residue" evidence="2">
    <location>
        <position position="1"/>
    </location>
</feature>
<gene>
    <name evidence="2" type="ORF">KIL84_020022</name>
</gene>
<organism evidence="2 3">
    <name type="scientific">Mauremys mutica</name>
    <name type="common">yellowpond turtle</name>
    <dbReference type="NCBI Taxonomy" id="74926"/>
    <lineage>
        <taxon>Eukaryota</taxon>
        <taxon>Metazoa</taxon>
        <taxon>Chordata</taxon>
        <taxon>Craniata</taxon>
        <taxon>Vertebrata</taxon>
        <taxon>Euteleostomi</taxon>
        <taxon>Archelosauria</taxon>
        <taxon>Testudinata</taxon>
        <taxon>Testudines</taxon>
        <taxon>Cryptodira</taxon>
        <taxon>Durocryptodira</taxon>
        <taxon>Testudinoidea</taxon>
        <taxon>Geoemydidae</taxon>
        <taxon>Geoemydinae</taxon>
        <taxon>Mauremys</taxon>
    </lineage>
</organism>
<evidence type="ECO:0000313" key="2">
    <source>
        <dbReference type="EMBL" id="KAH1187273.1"/>
    </source>
</evidence>
<accession>A0A9D4BAJ6</accession>
<feature type="region of interest" description="Disordered" evidence="1">
    <location>
        <begin position="1"/>
        <end position="20"/>
    </location>
</feature>
<sequence length="97" mass="11115">PSSNIKKSQEVRRKEKQRHRSSCSENICTKVKLPRYLKPCEQVASWEPSLCAVPIPSALLLSHCFLGYIYITIPTSSLVRRKESWACLSQWDLTNPP</sequence>
<comment type="caution">
    <text evidence="2">The sequence shown here is derived from an EMBL/GenBank/DDBJ whole genome shotgun (WGS) entry which is preliminary data.</text>
</comment>
<evidence type="ECO:0000313" key="3">
    <source>
        <dbReference type="Proteomes" id="UP000827986"/>
    </source>
</evidence>
<protein>
    <submittedName>
        <fullName evidence="2">Uncharacterized protein</fullName>
    </submittedName>
</protein>
<reference evidence="2" key="1">
    <citation type="submission" date="2021-09" db="EMBL/GenBank/DDBJ databases">
        <title>The genome of Mauremys mutica provides insights into the evolution of semi-aquatic lifestyle.</title>
        <authorList>
            <person name="Gong S."/>
            <person name="Gao Y."/>
        </authorList>
    </citation>
    <scope>NUCLEOTIDE SEQUENCE</scope>
    <source>
        <strain evidence="2">MM-2020</strain>
        <tissue evidence="2">Muscle</tissue>
    </source>
</reference>